<dbReference type="AlphaFoldDB" id="A0A9D9HCI5"/>
<comment type="caution">
    <text evidence="1">The sequence shown here is derived from an EMBL/GenBank/DDBJ whole genome shotgun (WGS) entry which is preliminary data.</text>
</comment>
<dbReference type="PANTHER" id="PTHR22901">
    <property type="entry name" value="SIALATE O-ACETYLESTERASE"/>
    <property type="match status" value="1"/>
</dbReference>
<evidence type="ECO:0000313" key="2">
    <source>
        <dbReference type="Proteomes" id="UP000823619"/>
    </source>
</evidence>
<dbReference type="GO" id="GO:0005975">
    <property type="term" value="P:carbohydrate metabolic process"/>
    <property type="evidence" value="ECO:0007669"/>
    <property type="project" value="TreeGrafter"/>
</dbReference>
<reference evidence="1" key="1">
    <citation type="submission" date="2020-10" db="EMBL/GenBank/DDBJ databases">
        <authorList>
            <person name="Gilroy R."/>
        </authorList>
    </citation>
    <scope>NUCLEOTIDE SEQUENCE</scope>
    <source>
        <strain evidence="1">D5-748</strain>
    </source>
</reference>
<sequence>MQTLVTHWRGLWEQGELPFYLVELAPYLYSNESRHGGTSGALLREAQFEAARSIPNSGIVCTNDLAYPYEDVQIHPCRKKEVGQRLAWLALNRAYGFDSIDCEGPVFREMEVVGNEAVLRFDNDRNGFSPWYGLEGFEIAGEDRMFHKAEAHVIPGQKCVKVSSEAVKKPVAVRYGFRDFCSGNLTGARNLPAFPFRTDDWQ</sequence>
<gene>
    <name evidence="1" type="ORF">IAC23_09345</name>
</gene>
<dbReference type="PANTHER" id="PTHR22901:SF0">
    <property type="entry name" value="SIALATE O-ACETYLESTERASE"/>
    <property type="match status" value="1"/>
</dbReference>
<dbReference type="SUPFAM" id="SSF52266">
    <property type="entry name" value="SGNH hydrolase"/>
    <property type="match status" value="1"/>
</dbReference>
<reference evidence="1" key="2">
    <citation type="journal article" date="2021" name="PeerJ">
        <title>Extensive microbial diversity within the chicken gut microbiome revealed by metagenomics and culture.</title>
        <authorList>
            <person name="Gilroy R."/>
            <person name="Ravi A."/>
            <person name="Getino M."/>
            <person name="Pursley I."/>
            <person name="Horton D.L."/>
            <person name="Alikhan N.F."/>
            <person name="Baker D."/>
            <person name="Gharbi K."/>
            <person name="Hall N."/>
            <person name="Watson M."/>
            <person name="Adriaenssens E.M."/>
            <person name="Foster-Nyarko E."/>
            <person name="Jarju S."/>
            <person name="Secka A."/>
            <person name="Antonio M."/>
            <person name="Oren A."/>
            <person name="Chaudhuri R.R."/>
            <person name="La Ragione R."/>
            <person name="Hildebrand F."/>
            <person name="Pallen M.J."/>
        </authorList>
    </citation>
    <scope>NUCLEOTIDE SEQUENCE</scope>
    <source>
        <strain evidence="1">D5-748</strain>
    </source>
</reference>
<evidence type="ECO:0008006" key="3">
    <source>
        <dbReference type="Google" id="ProtNLM"/>
    </source>
</evidence>
<dbReference type="InterPro" id="IPR039329">
    <property type="entry name" value="SIAE"/>
</dbReference>
<organism evidence="1 2">
    <name type="scientific">Candidatus Cryptobacteroides merdavium</name>
    <dbReference type="NCBI Taxonomy" id="2840769"/>
    <lineage>
        <taxon>Bacteria</taxon>
        <taxon>Pseudomonadati</taxon>
        <taxon>Bacteroidota</taxon>
        <taxon>Bacteroidia</taxon>
        <taxon>Bacteroidales</taxon>
        <taxon>Candidatus Cryptobacteroides</taxon>
    </lineage>
</organism>
<dbReference type="Gene3D" id="3.40.50.1110">
    <property type="entry name" value="SGNH hydrolase"/>
    <property type="match status" value="1"/>
</dbReference>
<name>A0A9D9HCI5_9BACT</name>
<evidence type="ECO:0000313" key="1">
    <source>
        <dbReference type="EMBL" id="MBO8445874.1"/>
    </source>
</evidence>
<dbReference type="InterPro" id="IPR036514">
    <property type="entry name" value="SGNH_hydro_sf"/>
</dbReference>
<dbReference type="Proteomes" id="UP000823619">
    <property type="component" value="Unassembled WGS sequence"/>
</dbReference>
<dbReference type="EMBL" id="JADIMO010000118">
    <property type="protein sequence ID" value="MBO8445874.1"/>
    <property type="molecule type" value="Genomic_DNA"/>
</dbReference>
<accession>A0A9D9HCI5</accession>
<protein>
    <recommendedName>
        <fullName evidence="3">Sialate O-acetylesterase domain-containing protein</fullName>
    </recommendedName>
</protein>
<proteinExistence type="predicted"/>
<dbReference type="GO" id="GO:0001681">
    <property type="term" value="F:sialate O-acetylesterase activity"/>
    <property type="evidence" value="ECO:0007669"/>
    <property type="project" value="InterPro"/>
</dbReference>